<evidence type="ECO:0000256" key="4">
    <source>
        <dbReference type="ARBA" id="ARBA00023002"/>
    </source>
</evidence>
<evidence type="ECO:0000256" key="3">
    <source>
        <dbReference type="ARBA" id="ARBA00022643"/>
    </source>
</evidence>
<dbReference type="GO" id="GO:0016491">
    <property type="term" value="F:oxidoreductase activity"/>
    <property type="evidence" value="ECO:0007669"/>
    <property type="project" value="UniProtKB-UniRule"/>
</dbReference>
<dbReference type="AlphaFoldDB" id="A0A4R1RAL7"/>
<sequence length="261" mass="30085">MNPMMTTLLDRRSVRAYQERPIPAAVREEILRAVLRAPTAGNMMLYSVIEIAAQPLKERLAETCDHQPFIAAAPWVLLFLADYQRWFDYFEHCGVPEYCAAKGQAMRRPAEGDLFLACCDALIAAQTAVVAAESHGLGSCYIGDIMENYEIHRELLQLPQYVFPITMVCFGYPTEQQRARRQPPRFPMEAVVYRDGYRRLNGDDFAAMFRETAEREFHNQPFIGDTANIGQHMYVRKFNAGFMLEMNRSVRAILRAWREEE</sequence>
<dbReference type="PANTHER" id="PTHR43425:SF2">
    <property type="entry name" value="OXYGEN-INSENSITIVE NADPH NITROREDUCTASE"/>
    <property type="match status" value="1"/>
</dbReference>
<dbReference type="PIRSF" id="PIRSF005426">
    <property type="entry name" value="Frp"/>
    <property type="match status" value="1"/>
</dbReference>
<dbReference type="PANTHER" id="PTHR43425">
    <property type="entry name" value="OXYGEN-INSENSITIVE NADPH NITROREDUCTASE"/>
    <property type="match status" value="1"/>
</dbReference>
<evidence type="ECO:0000313" key="8">
    <source>
        <dbReference type="Proteomes" id="UP000295008"/>
    </source>
</evidence>
<keyword evidence="5" id="KW-0521">NADP</keyword>
<dbReference type="Gene3D" id="3.40.109.10">
    <property type="entry name" value="NADH Oxidase"/>
    <property type="match status" value="1"/>
</dbReference>
<dbReference type="EMBL" id="SLUN01000023">
    <property type="protein sequence ID" value="TCL62756.1"/>
    <property type="molecule type" value="Genomic_DNA"/>
</dbReference>
<proteinExistence type="inferred from homology"/>
<evidence type="ECO:0000313" key="7">
    <source>
        <dbReference type="EMBL" id="TCL62756.1"/>
    </source>
</evidence>
<dbReference type="SUPFAM" id="SSF55469">
    <property type="entry name" value="FMN-dependent nitroreductase-like"/>
    <property type="match status" value="1"/>
</dbReference>
<reference evidence="7 8" key="1">
    <citation type="submission" date="2019-03" db="EMBL/GenBank/DDBJ databases">
        <title>Genomic Encyclopedia of Type Strains, Phase IV (KMG-IV): sequencing the most valuable type-strain genomes for metagenomic binning, comparative biology and taxonomic classification.</title>
        <authorList>
            <person name="Goeker M."/>
        </authorList>
    </citation>
    <scope>NUCLEOTIDE SEQUENCE [LARGE SCALE GENOMIC DNA]</scope>
    <source>
        <strain evidence="7 8">LX-B</strain>
    </source>
</reference>
<dbReference type="Pfam" id="PF00881">
    <property type="entry name" value="Nitroreductase"/>
    <property type="match status" value="1"/>
</dbReference>
<keyword evidence="2 5" id="KW-0285">Flavoprotein</keyword>
<name>A0A4R1RAL7_HYDET</name>
<feature type="domain" description="Nitroreductase" evidence="6">
    <location>
        <begin position="10"/>
        <end position="172"/>
    </location>
</feature>
<dbReference type="InterPro" id="IPR029479">
    <property type="entry name" value="Nitroreductase"/>
</dbReference>
<protein>
    <submittedName>
        <fullName evidence="7">FMN reductase (NADPH)/FMN reductase [NAD(P)H]</fullName>
    </submittedName>
</protein>
<accession>A0A4R1RAL7</accession>
<comment type="caution">
    <text evidence="7">The sequence shown here is derived from an EMBL/GenBank/DDBJ whole genome shotgun (WGS) entry which is preliminary data.</text>
</comment>
<keyword evidence="4 5" id="KW-0560">Oxidoreductase</keyword>
<keyword evidence="3 5" id="KW-0288">FMN</keyword>
<organism evidence="7 8">
    <name type="scientific">Hydrogenispora ethanolica</name>
    <dbReference type="NCBI Taxonomy" id="1082276"/>
    <lineage>
        <taxon>Bacteria</taxon>
        <taxon>Bacillati</taxon>
        <taxon>Bacillota</taxon>
        <taxon>Hydrogenispora</taxon>
    </lineage>
</organism>
<dbReference type="InterPro" id="IPR016446">
    <property type="entry name" value="Flavin_OxRdtase_Frp"/>
</dbReference>
<keyword evidence="8" id="KW-1185">Reference proteome</keyword>
<comment type="similarity">
    <text evidence="1 5">Belongs to the flavin oxidoreductase frp family.</text>
</comment>
<dbReference type="OrthoDB" id="9775805at2"/>
<evidence type="ECO:0000256" key="5">
    <source>
        <dbReference type="PIRNR" id="PIRNR005426"/>
    </source>
</evidence>
<dbReference type="Proteomes" id="UP000295008">
    <property type="component" value="Unassembled WGS sequence"/>
</dbReference>
<evidence type="ECO:0000256" key="1">
    <source>
        <dbReference type="ARBA" id="ARBA00008366"/>
    </source>
</evidence>
<evidence type="ECO:0000259" key="6">
    <source>
        <dbReference type="Pfam" id="PF00881"/>
    </source>
</evidence>
<dbReference type="InterPro" id="IPR000415">
    <property type="entry name" value="Nitroreductase-like"/>
</dbReference>
<evidence type="ECO:0000256" key="2">
    <source>
        <dbReference type="ARBA" id="ARBA00022630"/>
    </source>
</evidence>
<gene>
    <name evidence="7" type="ORF">EDC14_102335</name>
</gene>